<sequence length="318" mass="36187">MGGSSDMKFSIILPTYNVSAYVKKAILSVLEQQGTYGDFELLIIDDESTDGTWELVKSFSYDNRVKMYRLSHRGLGAARNFGISKAKGNYILYLDGDDEFDSRLLSILQSRISTESPDMLIFSWQRIDINGAVDSSLYGGPAISDMWTACWNKCYKRSILSNLVFPEGINYEDVGYAIHARLNAISLVHEPSAIYYHRTRPDGISRRRQTLSNRLDVLIGLEGILTRTNELEIQQVALKIILQHLNRSVYRREMINNNDLTRLQMFCEKHGLFSVKPDEPSLGMVNRACLTAGLKIKSVRALHAGLRLKHYIKRGIRR</sequence>
<feature type="domain" description="Glycosyltransferase 2-like" evidence="1">
    <location>
        <begin position="10"/>
        <end position="135"/>
    </location>
</feature>
<reference evidence="2 3" key="1">
    <citation type="submission" date="2017-04" db="EMBL/GenBank/DDBJ databases">
        <title>Weissella cibaria strain m2 complete genome.</title>
        <authorList>
            <person name="Pan Q."/>
            <person name="Tan M."/>
            <person name="Yao F."/>
            <person name="Su S."/>
        </authorList>
    </citation>
    <scope>NUCLEOTIDE SEQUENCE [LARGE SCALE GENOMIC DNA]</scope>
    <source>
        <strain evidence="2 3">M2</strain>
    </source>
</reference>
<organism evidence="2 3">
    <name type="scientific">Weissella cibaria</name>
    <dbReference type="NCBI Taxonomy" id="137591"/>
    <lineage>
        <taxon>Bacteria</taxon>
        <taxon>Bacillati</taxon>
        <taxon>Bacillota</taxon>
        <taxon>Bacilli</taxon>
        <taxon>Lactobacillales</taxon>
        <taxon>Lactobacillaceae</taxon>
        <taxon>Weissella</taxon>
    </lineage>
</organism>
<accession>A0A2S1KUD8</accession>
<dbReference type="Gene3D" id="3.90.550.10">
    <property type="entry name" value="Spore Coat Polysaccharide Biosynthesis Protein SpsA, Chain A"/>
    <property type="match status" value="1"/>
</dbReference>
<dbReference type="PANTHER" id="PTHR22916">
    <property type="entry name" value="GLYCOSYLTRANSFERASE"/>
    <property type="match status" value="1"/>
</dbReference>
<dbReference type="AlphaFoldDB" id="A0A2S1KUD8"/>
<dbReference type="SUPFAM" id="SSF53448">
    <property type="entry name" value="Nucleotide-diphospho-sugar transferases"/>
    <property type="match status" value="1"/>
</dbReference>
<protein>
    <recommendedName>
        <fullName evidence="1">Glycosyltransferase 2-like domain-containing protein</fullName>
    </recommendedName>
</protein>
<proteinExistence type="predicted"/>
<dbReference type="PANTHER" id="PTHR22916:SF3">
    <property type="entry name" value="UDP-GLCNAC:BETAGAL BETA-1,3-N-ACETYLGLUCOSAMINYLTRANSFERASE-LIKE PROTEIN 1"/>
    <property type="match status" value="1"/>
</dbReference>
<dbReference type="Proteomes" id="UP000244870">
    <property type="component" value="Chromosome"/>
</dbReference>
<dbReference type="Pfam" id="PF00535">
    <property type="entry name" value="Glycos_transf_2"/>
    <property type="match status" value="1"/>
</dbReference>
<dbReference type="InterPro" id="IPR001173">
    <property type="entry name" value="Glyco_trans_2-like"/>
</dbReference>
<evidence type="ECO:0000313" key="3">
    <source>
        <dbReference type="Proteomes" id="UP000244870"/>
    </source>
</evidence>
<evidence type="ECO:0000259" key="1">
    <source>
        <dbReference type="Pfam" id="PF00535"/>
    </source>
</evidence>
<dbReference type="InterPro" id="IPR029044">
    <property type="entry name" value="Nucleotide-diphossugar_trans"/>
</dbReference>
<evidence type="ECO:0000313" key="2">
    <source>
        <dbReference type="EMBL" id="AWF96581.1"/>
    </source>
</evidence>
<dbReference type="GO" id="GO:0016758">
    <property type="term" value="F:hexosyltransferase activity"/>
    <property type="evidence" value="ECO:0007669"/>
    <property type="project" value="UniProtKB-ARBA"/>
</dbReference>
<name>A0A2S1KUD8_9LACO</name>
<dbReference type="CDD" id="cd00761">
    <property type="entry name" value="Glyco_tranf_GTA_type"/>
    <property type="match status" value="1"/>
</dbReference>
<gene>
    <name evidence="2" type="ORF">B6254_2230</name>
</gene>
<dbReference type="EMBL" id="CP020928">
    <property type="protein sequence ID" value="AWF96581.1"/>
    <property type="molecule type" value="Genomic_DNA"/>
</dbReference>